<name>A0A1D3LCP9_PLACU</name>
<sequence>MNEIKIKSSIRLQNNELHDVVAVVNLSDNELLKNKNFRLKVKGKAKKRINNKNFKEYHEEKDILNKSIDQDINISDEFKTFISKYLKNSKGVKFYGKIKKVNDRKKHSLKHSQSNPIKHSTSDLRQEKINNKLLGKINNICIKGGNQINISSFLRIKKKAIQKEKTNIKKCVRNKLIANLKKVTKREVADKKKESDVIYNLKERKYVNDKKETKTSGKTNRCPLSIRLNYEKNKLYFNCLFKNIKNKDSKVLNDMETVNEQKRETKSVCEIEEFVKNNKYIMKENIKNIYSKKKDSDLYSCNTSVRSRKDSNGKNKRNSGHKYEETFMSLSDDSERGSRFENEGLDKDISCVHPLQGIEKGGKKSIKHDQIVNAHANVRGLPLLNDKKEIEVKKGSQLDSNNLEKQSMSLFLKFPPFINKKQISKNSILCYKMSEHIDINNIKKNNIEIVKYNTKRESVISIHSMISRNGSISEIDDDSKYYSNYNFEKKNKLSFINKLDDGSIFKMNPNTIGNYKIEKKTKSLSVVNTLNGKQICIEEKNKIKKNSINFDKKLLSLNMSNILGKKKEMNLLNPKLSNNFVGSRNRSGPIICKRTSNIKSKNSDVKLGKNKINETKAEIVDKVDQIKSGNENVGKNNLALKNVNINDKPEEKKAEDSLGGKSAKEEVTKSEMKESAESTPSEQNANIKTSENNATPAKLEPKASKPASKSVVIKTLAKKLESKICVKQNASELKKKAEEEKEEKEEKGKCNNDGKEGDSKLGDDKKNEVAVAKNSINKMVVKKMMPKMPKLNKSMVKKSVTLKPEKKETCDTEKVGKDSKKVEENVSELSSQKGGDQNGESEEKKKSEVDETPLSKPKLEAEKSDGEQKVEIHKEICLKKNVKNIPSLKDLKKEKDKNGLNKTDNNNINERKFIENAVKKNIEKMLEKEEVEKDEEAGKTWTAPDLSLFNTSETISKIMNLNLFSPTQEGNKSEIVENNQNNCSPVNQENINDTAESSIILKSDEKENEKEKEKESGEPNMNKAADLPPKGQGQNASKVASKIGISKKFAPKFPLKSGKNGVFKAKAEAVKKVEEVEKVEKKVEEKKVEAVEKTEEKVDEKKADEKNVEAVEKAEKKAEEKAEKKAEEKAEEKKVVVEKAEEKKVEAVEKADEKNVEAVEKAEKKAEEKKVVVEKTEEKVDEKKIDEKKVEGETENTKPDNLAAKKPNILKHPLKAKMGLPKNNVEKVLIKKNNFIKKLNSLKNISTLKELPVKNYNKENQNKGDTKNMNENIKIDENKNDDTQLNSDSIKTDNTSVVESSGNLDTPTCLTNDSVKAADSVNKQDEQIKNDSSNEEKKTNENINNVPSKPVIKIVPKFPKNVVSGPTKANLTKNAGLLNKIAKTKPPMLSKFKSKAA</sequence>
<feature type="region of interest" description="Disordered" evidence="1">
    <location>
        <begin position="727"/>
        <end position="867"/>
    </location>
</feature>
<gene>
    <name evidence="2" type="ORF">PCHCB_000076500</name>
</gene>
<accession>A0A1D3LCP9</accession>
<feature type="region of interest" description="Disordered" evidence="1">
    <location>
        <begin position="1188"/>
        <end position="1217"/>
    </location>
</feature>
<feature type="compositionally biased region" description="Polar residues" evidence="1">
    <location>
        <begin position="677"/>
        <end position="695"/>
    </location>
</feature>
<feature type="compositionally biased region" description="Basic and acidic residues" evidence="1">
    <location>
        <begin position="1002"/>
        <end position="1017"/>
    </location>
</feature>
<reference evidence="2 3" key="1">
    <citation type="submission" date="2016-08" db="EMBL/GenBank/DDBJ databases">
        <authorList>
            <consortium name="Pathogen Informatics"/>
        </authorList>
    </citation>
    <scope>NUCLEOTIDE SEQUENCE [LARGE SCALE GENOMIC DNA]</scope>
    <source>
        <strain evidence="2 3">CB</strain>
    </source>
</reference>
<feature type="region of interest" description="Disordered" evidence="1">
    <location>
        <begin position="1276"/>
        <end position="1344"/>
    </location>
</feature>
<feature type="compositionally biased region" description="Basic and acidic residues" evidence="1">
    <location>
        <begin position="1188"/>
        <end position="1198"/>
    </location>
</feature>
<feature type="compositionally biased region" description="Basic and acidic residues" evidence="1">
    <location>
        <begin position="732"/>
        <end position="768"/>
    </location>
</feature>
<dbReference type="EMBL" id="LT608157">
    <property type="protein sequence ID" value="SCM00364.1"/>
    <property type="molecule type" value="Genomic_DNA"/>
</dbReference>
<evidence type="ECO:0000313" key="3">
    <source>
        <dbReference type="Proteomes" id="UP000195489"/>
    </source>
</evidence>
<feature type="compositionally biased region" description="Basic and acidic residues" evidence="1">
    <location>
        <begin position="1322"/>
        <end position="1340"/>
    </location>
</feature>
<dbReference type="Proteomes" id="UP000195489">
    <property type="component" value="Chromosome 5"/>
</dbReference>
<feature type="compositionally biased region" description="Basic and acidic residues" evidence="1">
    <location>
        <begin position="647"/>
        <end position="676"/>
    </location>
</feature>
<feature type="region of interest" description="Disordered" evidence="1">
    <location>
        <begin position="1089"/>
        <end position="1133"/>
    </location>
</feature>
<feature type="compositionally biased region" description="Basic and acidic residues" evidence="1">
    <location>
        <begin position="803"/>
        <end position="824"/>
    </location>
</feature>
<evidence type="ECO:0000256" key="1">
    <source>
        <dbReference type="SAM" id="MobiDB-lite"/>
    </source>
</evidence>
<feature type="compositionally biased region" description="Polar residues" evidence="1">
    <location>
        <begin position="971"/>
        <end position="997"/>
    </location>
</feature>
<feature type="compositionally biased region" description="Polar residues" evidence="1">
    <location>
        <begin position="1283"/>
        <end position="1314"/>
    </location>
</feature>
<feature type="compositionally biased region" description="Basic and acidic residues" evidence="1">
    <location>
        <begin position="857"/>
        <end position="867"/>
    </location>
</feature>
<proteinExistence type="predicted"/>
<feature type="region of interest" description="Disordered" evidence="1">
    <location>
        <begin position="640"/>
        <end position="710"/>
    </location>
</feature>
<feature type="region of interest" description="Disordered" evidence="1">
    <location>
        <begin position="103"/>
        <end position="123"/>
    </location>
</feature>
<evidence type="ECO:0000313" key="2">
    <source>
        <dbReference type="EMBL" id="SCM00364.1"/>
    </source>
</evidence>
<feature type="region of interest" description="Disordered" evidence="1">
    <location>
        <begin position="971"/>
        <end position="1040"/>
    </location>
</feature>
<organism evidence="2 3">
    <name type="scientific">Plasmodium chabaudi chabaudi</name>
    <dbReference type="NCBI Taxonomy" id="31271"/>
    <lineage>
        <taxon>Eukaryota</taxon>
        <taxon>Sar</taxon>
        <taxon>Alveolata</taxon>
        <taxon>Apicomplexa</taxon>
        <taxon>Aconoidasida</taxon>
        <taxon>Haemosporida</taxon>
        <taxon>Plasmodiidae</taxon>
        <taxon>Plasmodium</taxon>
        <taxon>Plasmodium (Vinckeia)</taxon>
    </lineage>
</organism>
<feature type="region of interest" description="Disordered" evidence="1">
    <location>
        <begin position="303"/>
        <end position="327"/>
    </location>
</feature>
<protein>
    <submittedName>
        <fullName evidence="2">Uncharacterized protein</fullName>
    </submittedName>
</protein>